<comment type="caution">
    <text evidence="1">The sequence shown here is derived from an EMBL/GenBank/DDBJ whole genome shotgun (WGS) entry which is preliminary data.</text>
</comment>
<keyword evidence="2" id="KW-1185">Reference proteome</keyword>
<evidence type="ECO:0000313" key="1">
    <source>
        <dbReference type="EMBL" id="MBA9042305.1"/>
    </source>
</evidence>
<dbReference type="Proteomes" id="UP000543174">
    <property type="component" value="Unassembled WGS sequence"/>
</dbReference>
<dbReference type="RefSeq" id="WP_182527972.1">
    <property type="nucleotide sequence ID" value="NZ_JACJHT010000010.1"/>
</dbReference>
<name>A0A7W3RHI5_PRIAR</name>
<accession>A0A7W3RHI5</accession>
<dbReference type="AlphaFoldDB" id="A0A7W3RHI5"/>
<protein>
    <submittedName>
        <fullName evidence="1">Uncharacterized protein</fullName>
    </submittedName>
</protein>
<dbReference type="EMBL" id="JACJHT010000010">
    <property type="protein sequence ID" value="MBA9042305.1"/>
    <property type="molecule type" value="Genomic_DNA"/>
</dbReference>
<proteinExistence type="predicted"/>
<sequence>MEAEINSLCTPIPGQKSRSSRNFSLFHLPTNKKVRVVVERKYQGISFTFDIMSDDLNSTDHVIFHNVGNGSILKMPDLTRQSKGWYIANPSISSTVGFTDLVRETFRVKFYTLE</sequence>
<reference evidence="1" key="1">
    <citation type="submission" date="2020-08" db="EMBL/GenBank/DDBJ databases">
        <title>Functional genomics of gut bacteria from endangered species of beetles.</title>
        <authorList>
            <person name="Carlos-Shanley C."/>
        </authorList>
    </citation>
    <scope>NUCLEOTIDE SEQUENCE [LARGE SCALE GENOMIC DNA]</scope>
    <source>
        <strain evidence="1">S00060</strain>
    </source>
</reference>
<gene>
    <name evidence="1" type="ORF">HNP21_005440</name>
</gene>
<organism evidence="1 2">
    <name type="scientific">Priestia aryabhattai</name>
    <name type="common">Bacillus aryabhattai</name>
    <dbReference type="NCBI Taxonomy" id="412384"/>
    <lineage>
        <taxon>Bacteria</taxon>
        <taxon>Bacillati</taxon>
        <taxon>Bacillota</taxon>
        <taxon>Bacilli</taxon>
        <taxon>Bacillales</taxon>
        <taxon>Bacillaceae</taxon>
        <taxon>Priestia</taxon>
    </lineage>
</organism>
<evidence type="ECO:0000313" key="2">
    <source>
        <dbReference type="Proteomes" id="UP000543174"/>
    </source>
</evidence>